<proteinExistence type="predicted"/>
<name>A0A166ECF5_9AGAM</name>
<evidence type="ECO:0000313" key="1">
    <source>
        <dbReference type="EMBL" id="KZT39437.1"/>
    </source>
</evidence>
<evidence type="ECO:0000313" key="2">
    <source>
        <dbReference type="Proteomes" id="UP000076798"/>
    </source>
</evidence>
<dbReference type="EMBL" id="KV428046">
    <property type="protein sequence ID" value="KZT39437.1"/>
    <property type="molecule type" value="Genomic_DNA"/>
</dbReference>
<dbReference type="Proteomes" id="UP000076798">
    <property type="component" value="Unassembled WGS sequence"/>
</dbReference>
<dbReference type="OrthoDB" id="3162660at2759"/>
<gene>
    <name evidence="1" type="ORF">SISSUDRAFT_640687</name>
</gene>
<protein>
    <recommendedName>
        <fullName evidence="3">Arrestin-like N-terminal domain-containing protein</fullName>
    </recommendedName>
</protein>
<dbReference type="AlphaFoldDB" id="A0A166ECF5"/>
<organism evidence="1 2">
    <name type="scientific">Sistotremastrum suecicum HHB10207 ss-3</name>
    <dbReference type="NCBI Taxonomy" id="1314776"/>
    <lineage>
        <taxon>Eukaryota</taxon>
        <taxon>Fungi</taxon>
        <taxon>Dikarya</taxon>
        <taxon>Basidiomycota</taxon>
        <taxon>Agaricomycotina</taxon>
        <taxon>Agaricomycetes</taxon>
        <taxon>Sistotremastrales</taxon>
        <taxon>Sistotremastraceae</taxon>
        <taxon>Sistotremastrum</taxon>
    </lineage>
</organism>
<keyword evidence="2" id="KW-1185">Reference proteome</keyword>
<reference evidence="1 2" key="1">
    <citation type="journal article" date="2016" name="Mol. Biol. Evol.">
        <title>Comparative Genomics of Early-Diverging Mushroom-Forming Fungi Provides Insights into the Origins of Lignocellulose Decay Capabilities.</title>
        <authorList>
            <person name="Nagy L.G."/>
            <person name="Riley R."/>
            <person name="Tritt A."/>
            <person name="Adam C."/>
            <person name="Daum C."/>
            <person name="Floudas D."/>
            <person name="Sun H."/>
            <person name="Yadav J.S."/>
            <person name="Pangilinan J."/>
            <person name="Larsson K.H."/>
            <person name="Matsuura K."/>
            <person name="Barry K."/>
            <person name="Labutti K."/>
            <person name="Kuo R."/>
            <person name="Ohm R.A."/>
            <person name="Bhattacharya S.S."/>
            <person name="Shirouzu T."/>
            <person name="Yoshinaga Y."/>
            <person name="Martin F.M."/>
            <person name="Grigoriev I.V."/>
            <person name="Hibbett D.S."/>
        </authorList>
    </citation>
    <scope>NUCLEOTIDE SEQUENCE [LARGE SCALE GENOMIC DNA]</scope>
    <source>
        <strain evidence="1 2">HHB10207 ss-3</strain>
    </source>
</reference>
<accession>A0A166ECF5</accession>
<evidence type="ECO:0008006" key="3">
    <source>
        <dbReference type="Google" id="ProtNLM"/>
    </source>
</evidence>
<sequence length="330" mass="36581">MKSFRDPVPFLEDSKVIWTSGENTALLEDLSFSILLPTTCKATQGLQWGSDPLPSTFSGDRFAVSYALFLVASRRLFQSAITVQTPFRYVPLPIPPNPSLLILRSYAEGTPLPGPAVDDEGWFGVPAHEVTARLFLDANKLLKTKLYLAKPLMYSRTGYIPFRLTLQCLDSQIIDLLARPGIPRLCLVRRETLRPNSEPIRSDKNEKTVKLVGISKTWLAPKPENNEDNNLTFYGEIQLTSNLVPSFSVGELSVKYYVILLPWTAPGLTLSVTPNVPIIQQEVDIIATPLAPLPISSAPPEALDYAITLDQGVVGLLDRTGLLFDWTFQP</sequence>